<dbReference type="Gene3D" id="3.30.1150.10">
    <property type="match status" value="1"/>
</dbReference>
<dbReference type="Proteomes" id="UP000199029">
    <property type="component" value="Unassembled WGS sequence"/>
</dbReference>
<evidence type="ECO:0000256" key="2">
    <source>
        <dbReference type="ARBA" id="ARBA00022692"/>
    </source>
</evidence>
<reference evidence="7" key="1">
    <citation type="submission" date="2016-10" db="EMBL/GenBank/DDBJ databases">
        <authorList>
            <person name="Varghese N."/>
            <person name="Submissions S."/>
        </authorList>
    </citation>
    <scope>NUCLEOTIDE SEQUENCE [LARGE SCALE GENOMIC DNA]</scope>
    <source>
        <strain evidence="7">OR362-8,ATCC BAA-1266,JCM 13504</strain>
    </source>
</reference>
<protein>
    <submittedName>
        <fullName evidence="6">TonB family C-terminal domain-containing protein</fullName>
    </submittedName>
</protein>
<dbReference type="EMBL" id="FOXS01000010">
    <property type="protein sequence ID" value="SFQ82559.1"/>
    <property type="molecule type" value="Genomic_DNA"/>
</dbReference>
<keyword evidence="3" id="KW-1133">Transmembrane helix</keyword>
<comment type="subcellular location">
    <subcellularLocation>
        <location evidence="1">Membrane</location>
        <topology evidence="1">Single-pass membrane protein</topology>
    </subcellularLocation>
</comment>
<dbReference type="InterPro" id="IPR037682">
    <property type="entry name" value="TonB_C"/>
</dbReference>
<dbReference type="GO" id="GO:0055085">
    <property type="term" value="P:transmembrane transport"/>
    <property type="evidence" value="ECO:0007669"/>
    <property type="project" value="InterPro"/>
</dbReference>
<name>A0A1I6BNR5_HYMAR</name>
<organism evidence="6 7">
    <name type="scientific">Hymenobacter arizonensis</name>
    <name type="common">Siccationidurans arizonensis</name>
    <dbReference type="NCBI Taxonomy" id="1227077"/>
    <lineage>
        <taxon>Bacteria</taxon>
        <taxon>Pseudomonadati</taxon>
        <taxon>Bacteroidota</taxon>
        <taxon>Cytophagia</taxon>
        <taxon>Cytophagales</taxon>
        <taxon>Hymenobacteraceae</taxon>
        <taxon>Hymenobacter</taxon>
    </lineage>
</organism>
<dbReference type="STRING" id="1227077.SAMN04515668_4837"/>
<evidence type="ECO:0000256" key="1">
    <source>
        <dbReference type="ARBA" id="ARBA00004167"/>
    </source>
</evidence>
<evidence type="ECO:0000313" key="6">
    <source>
        <dbReference type="EMBL" id="SFQ82559.1"/>
    </source>
</evidence>
<evidence type="ECO:0000256" key="3">
    <source>
        <dbReference type="ARBA" id="ARBA00022989"/>
    </source>
</evidence>
<sequence>MPQRSDGGGKGVDTKKVYDIVELMPALPNGNGGQAISTAIQQALVLPNGEKAEGRAQVEFVVDRKGRVRDVKVLQAPSPGVGKALLAAVAKLPHFTPGMQNGETTNVRIRPFVLLAPPR</sequence>
<evidence type="ECO:0000313" key="7">
    <source>
        <dbReference type="Proteomes" id="UP000199029"/>
    </source>
</evidence>
<keyword evidence="4" id="KW-0472">Membrane</keyword>
<dbReference type="InterPro" id="IPR006260">
    <property type="entry name" value="TonB/TolA_C"/>
</dbReference>
<proteinExistence type="predicted"/>
<gene>
    <name evidence="6" type="ORF">SAMN04515668_4837</name>
</gene>
<dbReference type="SUPFAM" id="SSF74653">
    <property type="entry name" value="TolA/TonB C-terminal domain"/>
    <property type="match status" value="1"/>
</dbReference>
<keyword evidence="2" id="KW-0812">Transmembrane</keyword>
<dbReference type="NCBIfam" id="TIGR01352">
    <property type="entry name" value="tonB_Cterm"/>
    <property type="match status" value="1"/>
</dbReference>
<feature type="domain" description="TonB C-terminal" evidence="5">
    <location>
        <begin position="51"/>
        <end position="110"/>
    </location>
</feature>
<dbReference type="GO" id="GO:0016020">
    <property type="term" value="C:membrane"/>
    <property type="evidence" value="ECO:0007669"/>
    <property type="project" value="UniProtKB-SubCell"/>
</dbReference>
<dbReference type="AlphaFoldDB" id="A0A1I6BNR5"/>
<accession>A0A1I6BNR5</accession>
<keyword evidence="7" id="KW-1185">Reference proteome</keyword>
<dbReference type="Pfam" id="PF03544">
    <property type="entry name" value="TonB_C"/>
    <property type="match status" value="1"/>
</dbReference>
<evidence type="ECO:0000256" key="4">
    <source>
        <dbReference type="ARBA" id="ARBA00023136"/>
    </source>
</evidence>
<evidence type="ECO:0000259" key="5">
    <source>
        <dbReference type="Pfam" id="PF03544"/>
    </source>
</evidence>